<dbReference type="AlphaFoldDB" id="A0A931CE15"/>
<comment type="caution">
    <text evidence="2">The sequence shown here is derived from an EMBL/GenBank/DDBJ whole genome shotgun (WGS) entry which is preliminary data.</text>
</comment>
<proteinExistence type="predicted"/>
<organism evidence="2 3">
    <name type="scientific">Actinoplanes aureus</name>
    <dbReference type="NCBI Taxonomy" id="2792083"/>
    <lineage>
        <taxon>Bacteria</taxon>
        <taxon>Bacillati</taxon>
        <taxon>Actinomycetota</taxon>
        <taxon>Actinomycetes</taxon>
        <taxon>Micromonosporales</taxon>
        <taxon>Micromonosporaceae</taxon>
        <taxon>Actinoplanes</taxon>
    </lineage>
</organism>
<dbReference type="InterPro" id="IPR056726">
    <property type="entry name" value="DUF7824"/>
</dbReference>
<protein>
    <recommendedName>
        <fullName evidence="1">DUF7824 domain-containing protein</fullName>
    </recommendedName>
</protein>
<dbReference type="EMBL" id="JADQTO010000012">
    <property type="protein sequence ID" value="MBG0564821.1"/>
    <property type="molecule type" value="Genomic_DNA"/>
</dbReference>
<feature type="domain" description="DUF7824" evidence="1">
    <location>
        <begin position="555"/>
        <end position="610"/>
    </location>
</feature>
<sequence length="893" mass="95906">MSGTLTWPAVDSAARAGDLDGITALLLSATEAERLAAAKPVEAGIRAADPDLWWRSDINPTTGWALAVIGCMPTAARAAALLGRRNMQMWNRTAPDRFLAVARARELPWVGDLGVRLAERLPARDVWFEDWRFAAALLRAGAAEPPATEGFVRGWLNQLLRTQRQPPSLHQRLRDDPFLDRLLPGVFEIDGLGADAGVGHLSARTGRWDTTPRFPTVIADLVAEGRLDRKVILDATVDRLARGDRVNALRPFVLLHDALALTVDEFATHTPDYARLLPDAPPVIAGLAQRALRTVDDAGRLEMRTLLEVSAATLLRTEKTLVKAQLSWLERVVRREPDRAGEILETVAAAFGHPALDIQERALTLIGRHTSRLDPGTVARLADAATGLAGDLPARSAELLGVAAPEEEPAALAELPPLPPVTTVPPPIASAAELAEEVMLLTSEETGLRWERVLAALVSLRESSHTADLATALAPLLDRYPHHFAEQIWYQQRTAYLGDAIRVVTGVRRGGGLWNRMIRALKIVWGSGRRGGADSPFEQNPEGVLSARVAEVALEISRSPVPLLLATPTHVNGSLDAEVLLDRLARLEADGRRPWPLDLQQALLRLPRPAAPDPALAERAAGLTSPAGLQFAAWLAEGGLPDPASSRMEQWVGAKSPGSSRPDRILVDLRPARTGGLLLEEQLLTLKRPRIPHHLPADGPAESDMVTMVLPHHREAVAAWALTGLASLADRDQRGGGRLLPLLAECTGPVGPAMTLALAYVLAARHEADRVAGVDAFLTLAAGPEPFAAALGTELGRLCGPDSQIKLTRVVPALTDAHRAGATAAVWQVLANALPLLLPKSPRGLPDLLELATQAARAVQARADIPELTAVASRSGSSRLFKEARRLHSILTT</sequence>
<reference evidence="2" key="1">
    <citation type="submission" date="2020-11" db="EMBL/GenBank/DDBJ databases">
        <title>Isolation and identification of active actinomycetes.</title>
        <authorList>
            <person name="Sun X."/>
        </authorList>
    </citation>
    <scope>NUCLEOTIDE SEQUENCE</scope>
    <source>
        <strain evidence="2">NEAU-A11</strain>
    </source>
</reference>
<dbReference type="Proteomes" id="UP000598146">
    <property type="component" value="Unassembled WGS sequence"/>
</dbReference>
<accession>A0A931CE15</accession>
<keyword evidence="3" id="KW-1185">Reference proteome</keyword>
<evidence type="ECO:0000259" key="1">
    <source>
        <dbReference type="Pfam" id="PF25148"/>
    </source>
</evidence>
<gene>
    <name evidence="2" type="ORF">I4J89_25560</name>
</gene>
<dbReference type="RefSeq" id="WP_196416591.1">
    <property type="nucleotide sequence ID" value="NZ_JADQTO010000012.1"/>
</dbReference>
<name>A0A931CE15_9ACTN</name>
<dbReference type="Pfam" id="PF25148">
    <property type="entry name" value="DUF7824"/>
    <property type="match status" value="1"/>
</dbReference>
<evidence type="ECO:0000313" key="2">
    <source>
        <dbReference type="EMBL" id="MBG0564821.1"/>
    </source>
</evidence>
<evidence type="ECO:0000313" key="3">
    <source>
        <dbReference type="Proteomes" id="UP000598146"/>
    </source>
</evidence>